<dbReference type="InterPro" id="IPR014806">
    <property type="entry name" value="Ufc1"/>
</dbReference>
<comment type="function">
    <text evidence="4">E2-like enzyme which specifically catalyzes the second step in ufmylation. Accepts the ubiquitin-like modifier UFM1 from the E1 enzyme UBA5 and forms an intermediate with UFM1 via a thioester linkage. Ufmylation is involved in various processes, such as ribosome recycling, response to DNA damage, interferon response or reticulophagy (also called ER-phagy).</text>
</comment>
<dbReference type="OrthoDB" id="10256182at2759"/>
<sequence length="43" mass="4870">PHRGGKICLSDHFKPLWARNLGPWLAVEIPDLIAKGIIQHKDK</sequence>
<reference evidence="5 6" key="1">
    <citation type="submission" date="2019-09" db="EMBL/GenBank/DDBJ databases">
        <title>Bird 10,000 Genomes (B10K) Project - Family phase.</title>
        <authorList>
            <person name="Zhang G."/>
        </authorList>
    </citation>
    <scope>NUCLEOTIDE SEQUENCE [LARGE SCALE GENOMIC DNA]</scope>
    <source>
        <strain evidence="5">B10K-DU-001-03</strain>
        <tissue evidence="5">Muscle</tissue>
    </source>
</reference>
<dbReference type="PANTHER" id="PTHR12921">
    <property type="entry name" value="UBIQUITIN-FOLD MODIFIER-CONJUGATING ENZYME 1"/>
    <property type="match status" value="1"/>
</dbReference>
<name>A0A7K8W244_9FURN</name>
<dbReference type="EMBL" id="VWZF01001268">
    <property type="protein sequence ID" value="NXF72778.1"/>
    <property type="molecule type" value="Genomic_DNA"/>
</dbReference>
<feature type="non-terminal residue" evidence="5">
    <location>
        <position position="43"/>
    </location>
</feature>
<evidence type="ECO:0000256" key="2">
    <source>
        <dbReference type="ARBA" id="ARBA00013306"/>
    </source>
</evidence>
<keyword evidence="3" id="KW-0833">Ubl conjugation pathway</keyword>
<dbReference type="Gene3D" id="3.10.110.10">
    <property type="entry name" value="Ubiquitin Conjugating Enzyme"/>
    <property type="match status" value="1"/>
</dbReference>
<dbReference type="AlphaFoldDB" id="A0A7K8W244"/>
<dbReference type="Proteomes" id="UP000588334">
    <property type="component" value="Unassembled WGS sequence"/>
</dbReference>
<feature type="non-terminal residue" evidence="5">
    <location>
        <position position="1"/>
    </location>
</feature>
<comment type="similarity">
    <text evidence="1">Belongs to the ubiquitin-conjugating enzyme family. UFC1 subfamily.</text>
</comment>
<evidence type="ECO:0000256" key="3">
    <source>
        <dbReference type="ARBA" id="ARBA00022786"/>
    </source>
</evidence>
<evidence type="ECO:0000313" key="6">
    <source>
        <dbReference type="Proteomes" id="UP000588334"/>
    </source>
</evidence>
<gene>
    <name evidence="5" type="primary">Ufc1</name>
    <name evidence="5" type="ORF">SCLMEX_R15827</name>
</gene>
<dbReference type="GO" id="GO:0005737">
    <property type="term" value="C:cytoplasm"/>
    <property type="evidence" value="ECO:0007669"/>
    <property type="project" value="TreeGrafter"/>
</dbReference>
<accession>A0A7K8W244</accession>
<evidence type="ECO:0000256" key="4">
    <source>
        <dbReference type="ARBA" id="ARBA00045718"/>
    </source>
</evidence>
<dbReference type="PANTHER" id="PTHR12921:SF0">
    <property type="entry name" value="UBIQUITIN-FOLD MODIFIER-CONJUGATING ENZYME 1"/>
    <property type="match status" value="1"/>
</dbReference>
<dbReference type="GO" id="GO:1990592">
    <property type="term" value="P:protein K69-linked ufmylation"/>
    <property type="evidence" value="ECO:0007669"/>
    <property type="project" value="TreeGrafter"/>
</dbReference>
<evidence type="ECO:0000256" key="1">
    <source>
        <dbReference type="ARBA" id="ARBA00008451"/>
    </source>
</evidence>
<evidence type="ECO:0000313" key="5">
    <source>
        <dbReference type="EMBL" id="NXF72778.1"/>
    </source>
</evidence>
<comment type="caution">
    <text evidence="5">The sequence shown here is derived from an EMBL/GenBank/DDBJ whole genome shotgun (WGS) entry which is preliminary data.</text>
</comment>
<protein>
    <recommendedName>
        <fullName evidence="2">Ubiquitin-fold modifier-conjugating enzyme 1</fullName>
    </recommendedName>
</protein>
<dbReference type="SUPFAM" id="SSF54495">
    <property type="entry name" value="UBC-like"/>
    <property type="match status" value="1"/>
</dbReference>
<dbReference type="GO" id="GO:0061657">
    <property type="term" value="F:UFM1 conjugating enzyme activity"/>
    <property type="evidence" value="ECO:0007669"/>
    <property type="project" value="InterPro"/>
</dbReference>
<organism evidence="5 6">
    <name type="scientific">Sclerurus mexicanus</name>
    <name type="common">tawny-throated leaftosser</name>
    <dbReference type="NCBI Taxonomy" id="265632"/>
    <lineage>
        <taxon>Eukaryota</taxon>
        <taxon>Metazoa</taxon>
        <taxon>Chordata</taxon>
        <taxon>Craniata</taxon>
        <taxon>Vertebrata</taxon>
        <taxon>Euteleostomi</taxon>
        <taxon>Archelosauria</taxon>
        <taxon>Archosauria</taxon>
        <taxon>Dinosauria</taxon>
        <taxon>Saurischia</taxon>
        <taxon>Theropoda</taxon>
        <taxon>Coelurosauria</taxon>
        <taxon>Aves</taxon>
        <taxon>Neognathae</taxon>
        <taxon>Neoaves</taxon>
        <taxon>Telluraves</taxon>
        <taxon>Australaves</taxon>
        <taxon>Passeriformes</taxon>
        <taxon>Furnariidae</taxon>
        <taxon>Sclerurus</taxon>
    </lineage>
</organism>
<dbReference type="InterPro" id="IPR016135">
    <property type="entry name" value="UBQ-conjugating_enzyme/RWD"/>
</dbReference>
<keyword evidence="6" id="KW-1185">Reference proteome</keyword>
<dbReference type="Pfam" id="PF08694">
    <property type="entry name" value="UFC1"/>
    <property type="match status" value="1"/>
</dbReference>
<proteinExistence type="inferred from homology"/>